<dbReference type="RefSeq" id="WP_126630130.1">
    <property type="nucleotide sequence ID" value="NZ_BIFT01000002.1"/>
</dbReference>
<comment type="caution">
    <text evidence="2">The sequence shown here is derived from an EMBL/GenBank/DDBJ whole genome shotgun (WGS) entry which is preliminary data.</text>
</comment>
<evidence type="ECO:0000256" key="1">
    <source>
        <dbReference type="SAM" id="MobiDB-lite"/>
    </source>
</evidence>
<reference evidence="3" key="1">
    <citation type="submission" date="2018-12" db="EMBL/GenBank/DDBJ databases">
        <title>Tengunoibacter tsumagoiensis gen. nov., sp. nov., Dictyobacter kobayashii sp. nov., D. alpinus sp. nov., and D. joshuensis sp. nov. and description of Dictyobacteraceae fam. nov. within the order Ktedonobacterales isolated from Tengu-no-mugimeshi.</title>
        <authorList>
            <person name="Wang C.M."/>
            <person name="Zheng Y."/>
            <person name="Sakai Y."/>
            <person name="Toyoda A."/>
            <person name="Minakuchi Y."/>
            <person name="Abe K."/>
            <person name="Yokota A."/>
            <person name="Yabe S."/>
        </authorList>
    </citation>
    <scope>NUCLEOTIDE SEQUENCE [LARGE SCALE GENOMIC DNA]</scope>
    <source>
        <strain evidence="3">Uno16</strain>
    </source>
</reference>
<name>A0A402BEY2_9CHLR</name>
<organism evidence="2 3">
    <name type="scientific">Dictyobacter alpinus</name>
    <dbReference type="NCBI Taxonomy" id="2014873"/>
    <lineage>
        <taxon>Bacteria</taxon>
        <taxon>Bacillati</taxon>
        <taxon>Chloroflexota</taxon>
        <taxon>Ktedonobacteria</taxon>
        <taxon>Ktedonobacterales</taxon>
        <taxon>Dictyobacteraceae</taxon>
        <taxon>Dictyobacter</taxon>
    </lineage>
</organism>
<accession>A0A402BEY2</accession>
<keyword evidence="3" id="KW-1185">Reference proteome</keyword>
<evidence type="ECO:0000313" key="2">
    <source>
        <dbReference type="EMBL" id="GCE29954.1"/>
    </source>
</evidence>
<proteinExistence type="predicted"/>
<feature type="region of interest" description="Disordered" evidence="1">
    <location>
        <begin position="58"/>
        <end position="83"/>
    </location>
</feature>
<gene>
    <name evidence="2" type="ORF">KDA_54380</name>
</gene>
<dbReference type="Proteomes" id="UP000287171">
    <property type="component" value="Unassembled WGS sequence"/>
</dbReference>
<sequence>MARFNRFLQISLLGTILFSLLAAWRRRSKSGASNPVVQHTVDKPASDVLAYWTPEKMRQAEGARMPQVTAPDQHKDHPHKPRS</sequence>
<dbReference type="AlphaFoldDB" id="A0A402BEY2"/>
<evidence type="ECO:0000313" key="3">
    <source>
        <dbReference type="Proteomes" id="UP000287171"/>
    </source>
</evidence>
<dbReference type="OrthoDB" id="165981at2"/>
<dbReference type="EMBL" id="BIFT01000002">
    <property type="protein sequence ID" value="GCE29954.1"/>
    <property type="molecule type" value="Genomic_DNA"/>
</dbReference>
<protein>
    <submittedName>
        <fullName evidence="2">Uncharacterized protein</fullName>
    </submittedName>
</protein>